<name>A0A0X8X9L8_HALHR</name>
<dbReference type="AlphaFoldDB" id="A0A0X8X9L8"/>
<keyword evidence="3" id="KW-1185">Reference proteome</keyword>
<dbReference type="Proteomes" id="UP000218890">
    <property type="component" value="Chromosome"/>
</dbReference>
<dbReference type="KEGG" id="hhk:HH1059_12230"/>
<evidence type="ECO:0000313" key="3">
    <source>
        <dbReference type="Proteomes" id="UP000218890"/>
    </source>
</evidence>
<dbReference type="RefSeq" id="WP_162549394.1">
    <property type="nucleotide sequence ID" value="NZ_AP017372.2"/>
</dbReference>
<proteinExistence type="predicted"/>
<feature type="region of interest" description="Disordered" evidence="1">
    <location>
        <begin position="48"/>
        <end position="71"/>
    </location>
</feature>
<organism evidence="2 3">
    <name type="scientific">Halorhodospira halochloris</name>
    <name type="common">Ectothiorhodospira halochloris</name>
    <dbReference type="NCBI Taxonomy" id="1052"/>
    <lineage>
        <taxon>Bacteria</taxon>
        <taxon>Pseudomonadati</taxon>
        <taxon>Pseudomonadota</taxon>
        <taxon>Gammaproteobacteria</taxon>
        <taxon>Chromatiales</taxon>
        <taxon>Ectothiorhodospiraceae</taxon>
        <taxon>Halorhodospira</taxon>
    </lineage>
</organism>
<protein>
    <submittedName>
        <fullName evidence="2">Uncharacterized protein</fullName>
    </submittedName>
</protein>
<evidence type="ECO:0000313" key="2">
    <source>
        <dbReference type="EMBL" id="BAU57919.1"/>
    </source>
</evidence>
<dbReference type="EMBL" id="AP017372">
    <property type="protein sequence ID" value="BAU57919.1"/>
    <property type="molecule type" value="Genomic_DNA"/>
</dbReference>
<evidence type="ECO:0000256" key="1">
    <source>
        <dbReference type="SAM" id="MobiDB-lite"/>
    </source>
</evidence>
<feature type="compositionally biased region" description="Polar residues" evidence="1">
    <location>
        <begin position="48"/>
        <end position="59"/>
    </location>
</feature>
<accession>A0A0X8X9L8</accession>
<reference evidence="2" key="1">
    <citation type="submission" date="2016-02" db="EMBL/GenBank/DDBJ databases">
        <title>Halorhodospira halochloris DSM-1059 complete genome, version 2.</title>
        <authorList>
            <person name="Tsukatani Y."/>
        </authorList>
    </citation>
    <scope>NUCLEOTIDE SEQUENCE</scope>
    <source>
        <strain evidence="2">DSM 1059</strain>
    </source>
</reference>
<sequence>MDSTLLGSNLWLPATAYKRSETCQDERLNLIVDVQIDPATAADNSYLQEAVTNSEQTRGSRWRRGSSETFS</sequence>
<gene>
    <name evidence="2" type="ORF">HH1059_12230</name>
</gene>